<dbReference type="InterPro" id="IPR029058">
    <property type="entry name" value="AB_hydrolase_fold"/>
</dbReference>
<dbReference type="InterPro" id="IPR052920">
    <property type="entry name" value="DNA-binding_regulatory"/>
</dbReference>
<evidence type="ECO:0008006" key="2">
    <source>
        <dbReference type="Google" id="ProtNLM"/>
    </source>
</evidence>
<protein>
    <recommendedName>
        <fullName evidence="2">Serine aminopeptidase S33 domain-containing protein</fullName>
    </recommendedName>
</protein>
<dbReference type="PANTHER" id="PTHR43358">
    <property type="entry name" value="ALPHA/BETA-HYDROLASE"/>
    <property type="match status" value="1"/>
</dbReference>
<accession>A0A6B2L2K4</accession>
<proteinExistence type="predicted"/>
<dbReference type="EMBL" id="GIBP01002158">
    <property type="protein sequence ID" value="NDV31127.1"/>
    <property type="molecule type" value="Transcribed_RNA"/>
</dbReference>
<dbReference type="AlphaFoldDB" id="A0A6B2L2K4"/>
<dbReference type="SUPFAM" id="SSF53474">
    <property type="entry name" value="alpha/beta-Hydrolases"/>
    <property type="match status" value="1"/>
</dbReference>
<name>A0A6B2L2K4_9EUKA</name>
<evidence type="ECO:0000313" key="1">
    <source>
        <dbReference type="EMBL" id="NDV31127.1"/>
    </source>
</evidence>
<dbReference type="PANTHER" id="PTHR43358:SF4">
    <property type="entry name" value="ALPHA_BETA HYDROLASE FOLD-1 DOMAIN-CONTAINING PROTEIN"/>
    <property type="match status" value="1"/>
</dbReference>
<sequence>MRPPRAEYKILDLGPNQLKITGKDYTRTDFNIFKIKNCDGLNIACSLYQPFDPKEKGPLPTKTCVIYLHGNAGCRLDAMDCLDLVSFYDLSLCCFDFCGCGLSEGDFVTLGWNEKHDIEVVMEYLIEHEKFSSFILWGRSMGAVSILLYLDLLGKEQPKKLEPILGVILDSPFSNLYTLASELAQSQGKWIVTPLVSLGLYGLRKAIRKKVNFDIKEMDLLPIVGKLTTPALFLHGKDDDFVIPEHSAKLFKSYGSTQKTYQLVKGTHNCCRGSDFYDHASVFIFNTLNAAKLTEKKEPFKYVFKGQMVYTCKLIEQNVNDMKVVQPESDKTIYEKMRMVYLVIGEEGISFVQPFSVYIERIIKLKKIKGFFAFEKEAFIIDLSTKERLFLCCSEGIEMNMKIEEAIHKKLLANFKNCNIYEMVAKLSEVVRKMLQENLDPKEHTPQKITSTLLKEVKTLGVLEHLPEQELELAILDMVTQLWEEYFNKSK</sequence>
<organism evidence="1">
    <name type="scientific">Arcella intermedia</name>
    <dbReference type="NCBI Taxonomy" id="1963864"/>
    <lineage>
        <taxon>Eukaryota</taxon>
        <taxon>Amoebozoa</taxon>
        <taxon>Tubulinea</taxon>
        <taxon>Elardia</taxon>
        <taxon>Arcellinida</taxon>
        <taxon>Sphaerothecina</taxon>
        <taxon>Arcellidae</taxon>
        <taxon>Arcella</taxon>
    </lineage>
</organism>
<dbReference type="Gene3D" id="3.40.50.1820">
    <property type="entry name" value="alpha/beta hydrolase"/>
    <property type="match status" value="1"/>
</dbReference>
<reference evidence="1" key="1">
    <citation type="journal article" date="2020" name="J. Eukaryot. Microbiol.">
        <title>De novo Sequencing, Assembly and Annotation of the Transcriptome for the Free-Living Testate Amoeba Arcella intermedia.</title>
        <authorList>
            <person name="Ribeiro G.M."/>
            <person name="Porfirio-Sousa A.L."/>
            <person name="Maurer-Alcala X.X."/>
            <person name="Katz L.A."/>
            <person name="Lahr D.J.G."/>
        </authorList>
    </citation>
    <scope>NUCLEOTIDE SEQUENCE</scope>
</reference>